<proteinExistence type="predicted"/>
<name>A0A8S4QSR9_9NEOP</name>
<evidence type="ECO:0000313" key="2">
    <source>
        <dbReference type="Proteomes" id="UP000838756"/>
    </source>
</evidence>
<protein>
    <submittedName>
        <fullName evidence="1">Jg13767 protein</fullName>
    </submittedName>
</protein>
<keyword evidence="2" id="KW-1185">Reference proteome</keyword>
<dbReference type="AlphaFoldDB" id="A0A8S4QSR9"/>
<sequence length="64" mass="7583">MRSKDRLDELRHLAQQAGTPHDAVLPEPQAAHKEFEELLREVEPLHAWIRELERNTQLVRRLHA</sequence>
<dbReference type="EMBL" id="CAKXAJ010017945">
    <property type="protein sequence ID" value="CAH2217284.1"/>
    <property type="molecule type" value="Genomic_DNA"/>
</dbReference>
<evidence type="ECO:0000313" key="1">
    <source>
        <dbReference type="EMBL" id="CAH2217284.1"/>
    </source>
</evidence>
<dbReference type="Proteomes" id="UP000838756">
    <property type="component" value="Unassembled WGS sequence"/>
</dbReference>
<reference evidence="1" key="1">
    <citation type="submission" date="2022-03" db="EMBL/GenBank/DDBJ databases">
        <authorList>
            <person name="Lindestad O."/>
        </authorList>
    </citation>
    <scope>NUCLEOTIDE SEQUENCE</scope>
</reference>
<dbReference type="OrthoDB" id="10255013at2759"/>
<feature type="non-terminal residue" evidence="1">
    <location>
        <position position="1"/>
    </location>
</feature>
<accession>A0A8S4QSR9</accession>
<gene>
    <name evidence="1" type="primary">jg13767</name>
    <name evidence="1" type="ORF">PAEG_LOCUS5199</name>
</gene>
<organism evidence="1 2">
    <name type="scientific">Pararge aegeria aegeria</name>
    <dbReference type="NCBI Taxonomy" id="348720"/>
    <lineage>
        <taxon>Eukaryota</taxon>
        <taxon>Metazoa</taxon>
        <taxon>Ecdysozoa</taxon>
        <taxon>Arthropoda</taxon>
        <taxon>Hexapoda</taxon>
        <taxon>Insecta</taxon>
        <taxon>Pterygota</taxon>
        <taxon>Neoptera</taxon>
        <taxon>Endopterygota</taxon>
        <taxon>Lepidoptera</taxon>
        <taxon>Glossata</taxon>
        <taxon>Ditrysia</taxon>
        <taxon>Papilionoidea</taxon>
        <taxon>Nymphalidae</taxon>
        <taxon>Satyrinae</taxon>
        <taxon>Satyrini</taxon>
        <taxon>Parargina</taxon>
        <taxon>Pararge</taxon>
    </lineage>
</organism>
<comment type="caution">
    <text evidence="1">The sequence shown here is derived from an EMBL/GenBank/DDBJ whole genome shotgun (WGS) entry which is preliminary data.</text>
</comment>